<dbReference type="GO" id="GO:0006313">
    <property type="term" value="P:DNA transposition"/>
    <property type="evidence" value="ECO:0007669"/>
    <property type="project" value="InterPro"/>
</dbReference>
<accession>A0A402APS8</accession>
<gene>
    <name evidence="2" type="ORF">KDK_49780</name>
</gene>
<protein>
    <submittedName>
        <fullName evidence="2">Transposase</fullName>
    </submittedName>
</protein>
<proteinExistence type="predicted"/>
<evidence type="ECO:0000313" key="3">
    <source>
        <dbReference type="Proteomes" id="UP000287188"/>
    </source>
</evidence>
<dbReference type="GO" id="GO:0003677">
    <property type="term" value="F:DNA binding"/>
    <property type="evidence" value="ECO:0007669"/>
    <property type="project" value="InterPro"/>
</dbReference>
<name>A0A402APS8_9CHLR</name>
<dbReference type="PANTHER" id="PTHR33360">
    <property type="entry name" value="TRANSPOSASE FOR INSERTION SEQUENCE ELEMENT IS200"/>
    <property type="match status" value="1"/>
</dbReference>
<dbReference type="NCBIfam" id="NF033573">
    <property type="entry name" value="transpos_IS200"/>
    <property type="match status" value="1"/>
</dbReference>
<dbReference type="AlphaFoldDB" id="A0A402APS8"/>
<organism evidence="2 3">
    <name type="scientific">Dictyobacter kobayashii</name>
    <dbReference type="NCBI Taxonomy" id="2014872"/>
    <lineage>
        <taxon>Bacteria</taxon>
        <taxon>Bacillati</taxon>
        <taxon>Chloroflexota</taxon>
        <taxon>Ktedonobacteria</taxon>
        <taxon>Ktedonobacterales</taxon>
        <taxon>Dictyobacteraceae</taxon>
        <taxon>Dictyobacter</taxon>
    </lineage>
</organism>
<keyword evidence="3" id="KW-1185">Reference proteome</keyword>
<dbReference type="GO" id="GO:0004803">
    <property type="term" value="F:transposase activity"/>
    <property type="evidence" value="ECO:0007669"/>
    <property type="project" value="InterPro"/>
</dbReference>
<reference evidence="3" key="1">
    <citation type="submission" date="2018-12" db="EMBL/GenBank/DDBJ databases">
        <title>Tengunoibacter tsumagoiensis gen. nov., sp. nov., Dictyobacter kobayashii sp. nov., D. alpinus sp. nov., and D. joshuensis sp. nov. and description of Dictyobacteraceae fam. nov. within the order Ktedonobacterales isolated from Tengu-no-mugimeshi.</title>
        <authorList>
            <person name="Wang C.M."/>
            <person name="Zheng Y."/>
            <person name="Sakai Y."/>
            <person name="Toyoda A."/>
            <person name="Minakuchi Y."/>
            <person name="Abe K."/>
            <person name="Yokota A."/>
            <person name="Yabe S."/>
        </authorList>
    </citation>
    <scope>NUCLEOTIDE SEQUENCE [LARGE SCALE GENOMIC DNA]</scope>
    <source>
        <strain evidence="3">Uno11</strain>
    </source>
</reference>
<dbReference type="Gene3D" id="3.30.70.1290">
    <property type="entry name" value="Transposase IS200-like"/>
    <property type="match status" value="1"/>
</dbReference>
<dbReference type="InterPro" id="IPR002686">
    <property type="entry name" value="Transposase_17"/>
</dbReference>
<dbReference type="SMART" id="SM01321">
    <property type="entry name" value="Y1_Tnp"/>
    <property type="match status" value="1"/>
</dbReference>
<dbReference type="EMBL" id="BIFS01000001">
    <property type="protein sequence ID" value="GCE21178.1"/>
    <property type="molecule type" value="Genomic_DNA"/>
</dbReference>
<dbReference type="Proteomes" id="UP000287188">
    <property type="component" value="Unassembled WGS sequence"/>
</dbReference>
<evidence type="ECO:0000313" key="2">
    <source>
        <dbReference type="EMBL" id="GCE21178.1"/>
    </source>
</evidence>
<dbReference type="InterPro" id="IPR036515">
    <property type="entry name" value="Transposase_17_sf"/>
</dbReference>
<sequence length="158" mass="18476">MNRRSLLGAEALGKVLTTYLVSTVITYMSDTYIHEQHAVHHILYHIIFCPKRRRKILVGPVHDRLKQIIEAVVEEHAWHIERLAIQPDHVHLFLQTNPYTAPTDIARLLKGRSSHVLREEFEHLMRMPSLWTRSTFYSTAGHVSQETISRYIERQSTS</sequence>
<evidence type="ECO:0000259" key="1">
    <source>
        <dbReference type="SMART" id="SM01321"/>
    </source>
</evidence>
<dbReference type="SUPFAM" id="SSF143422">
    <property type="entry name" value="Transposase IS200-like"/>
    <property type="match status" value="1"/>
</dbReference>
<feature type="domain" description="Transposase IS200-like" evidence="1">
    <location>
        <begin position="39"/>
        <end position="155"/>
    </location>
</feature>
<comment type="caution">
    <text evidence="2">The sequence shown here is derived from an EMBL/GenBank/DDBJ whole genome shotgun (WGS) entry which is preliminary data.</text>
</comment>
<dbReference type="PANTHER" id="PTHR33360:SF2">
    <property type="entry name" value="TRANSPOSASE FOR INSERTION SEQUENCE ELEMENT IS200"/>
    <property type="match status" value="1"/>
</dbReference>
<dbReference type="Pfam" id="PF01797">
    <property type="entry name" value="Y1_Tnp"/>
    <property type="match status" value="1"/>
</dbReference>